<accession>A0A2L0UIB8</accession>
<dbReference type="Proteomes" id="UP000239187">
    <property type="component" value="Chromosome"/>
</dbReference>
<evidence type="ECO:0000313" key="2">
    <source>
        <dbReference type="Proteomes" id="UP000239187"/>
    </source>
</evidence>
<dbReference type="EMBL" id="CP024915">
    <property type="protein sequence ID" value="AUZ88979.1"/>
    <property type="molecule type" value="Genomic_DNA"/>
</dbReference>
<sequence>MTHGPAGAGADGVDHVSDVATGLDRVEEAAGDRDVAVLGADIARQCLALGRLHEILVFIEPVLLGCGTRLLDVPGGMDVRLTRRSLGDYGHETTLWMDVVP</sequence>
<dbReference type="SUPFAM" id="SSF53597">
    <property type="entry name" value="Dihydrofolate reductase-like"/>
    <property type="match status" value="1"/>
</dbReference>
<gene>
    <name evidence="1" type="ORF">CVO76_16000</name>
</gene>
<evidence type="ECO:0008006" key="3">
    <source>
        <dbReference type="Google" id="ProtNLM"/>
    </source>
</evidence>
<protein>
    <recommendedName>
        <fullName evidence="3">Bacterial bifunctional deaminase-reductase C-terminal domain-containing protein</fullName>
    </recommendedName>
</protein>
<dbReference type="InterPro" id="IPR024072">
    <property type="entry name" value="DHFR-like_dom_sf"/>
</dbReference>
<reference evidence="1 2" key="1">
    <citation type="submission" date="2017-11" db="EMBL/GenBank/DDBJ databases">
        <title>Draft genome of Arthrobacter agilis strain UMCV2, a plant growth-promoting rhizobacterium and biocontrol capacity of phytopathogenic fungi.</title>
        <authorList>
            <person name="Martinez-Camara R."/>
            <person name="Santoyo G."/>
            <person name="Moreno-Hagelsieb G."/>
            <person name="Valencia-Cantero E."/>
        </authorList>
    </citation>
    <scope>NUCLEOTIDE SEQUENCE [LARGE SCALE GENOMIC DNA]</scope>
    <source>
        <strain evidence="1 2">UMCV2</strain>
    </source>
</reference>
<dbReference type="Gene3D" id="3.40.430.10">
    <property type="entry name" value="Dihydrofolate Reductase, subunit A"/>
    <property type="match status" value="1"/>
</dbReference>
<dbReference type="RefSeq" id="WP_208740106.1">
    <property type="nucleotide sequence ID" value="NZ_CP024915.1"/>
</dbReference>
<dbReference type="AlphaFoldDB" id="A0A2L0UIB8"/>
<proteinExistence type="predicted"/>
<name>A0A2L0UIB8_9MICC</name>
<evidence type="ECO:0000313" key="1">
    <source>
        <dbReference type="EMBL" id="AUZ88979.1"/>
    </source>
</evidence>
<organism evidence="1 2">
    <name type="scientific">Arthrobacter agilis</name>
    <dbReference type="NCBI Taxonomy" id="37921"/>
    <lineage>
        <taxon>Bacteria</taxon>
        <taxon>Bacillati</taxon>
        <taxon>Actinomycetota</taxon>
        <taxon>Actinomycetes</taxon>
        <taxon>Micrococcales</taxon>
        <taxon>Micrococcaceae</taxon>
        <taxon>Arthrobacter</taxon>
    </lineage>
</organism>